<dbReference type="eggNOG" id="COG0311">
    <property type="taxonomic scope" value="Bacteria"/>
</dbReference>
<comment type="function">
    <text evidence="8 10">Catalyzes the hydrolysis of glutamine to glutamate and ammonia as part of the biosynthesis of pyridoxal 5'-phosphate. The resulting ammonia molecule is channeled to the active site of PdxS.</text>
</comment>
<evidence type="ECO:0000256" key="11">
    <source>
        <dbReference type="PIRSR" id="PIRSR005639-1"/>
    </source>
</evidence>
<dbReference type="NCBIfam" id="TIGR03800">
    <property type="entry name" value="PLP_synth_Pdx2"/>
    <property type="match status" value="1"/>
</dbReference>
<dbReference type="GO" id="GO:0005829">
    <property type="term" value="C:cytosol"/>
    <property type="evidence" value="ECO:0007669"/>
    <property type="project" value="TreeGrafter"/>
</dbReference>
<dbReference type="SUPFAM" id="SSF52317">
    <property type="entry name" value="Class I glutamine amidotransferase-like"/>
    <property type="match status" value="1"/>
</dbReference>
<dbReference type="EMBL" id="CP007032">
    <property type="protein sequence ID" value="AHF05675.1"/>
    <property type="molecule type" value="Genomic_DNA"/>
</dbReference>
<name>W0E4C3_9FIRM</name>
<dbReference type="FunFam" id="3.40.50.880:FF:000010">
    <property type="entry name" value="uncharacterized protein LOC100176842 isoform X2"/>
    <property type="match status" value="1"/>
</dbReference>
<dbReference type="PROSITE" id="PS51130">
    <property type="entry name" value="PDXT_SNO_2"/>
    <property type="match status" value="1"/>
</dbReference>
<keyword evidence="5 10" id="KW-0456">Lyase</keyword>
<gene>
    <name evidence="10" type="primary">pdxT</name>
    <name evidence="13" type="ORF">DESME_00045</name>
</gene>
<dbReference type="AlphaFoldDB" id="W0E4C3"/>
<accession>W0E4C3</accession>
<evidence type="ECO:0000256" key="1">
    <source>
        <dbReference type="ARBA" id="ARBA00008345"/>
    </source>
</evidence>
<sequence length="195" mass="21485">MAKKIGVLALQGAFREHRQALKSLGCEVTEVRKSSDLEDINGLVIPGGESTTMGKLLQVDKLGEKIKELAAKNLPIFGTCAGMIVLSKRIEDSNQYSLGLMDVTVQRNAFGRQVASFETNLEIPALGKDPIRAIFIRAPYIKEVAPNVGILAEYEGKIVFARQGNMIASAFHPELTEDRRVHQYFLSIVDEQLAK</sequence>
<dbReference type="KEGG" id="dmt:DESME_00045"/>
<dbReference type="PROSITE" id="PS51274">
    <property type="entry name" value="GATASE_COBBQ"/>
    <property type="match status" value="1"/>
</dbReference>
<feature type="active site" description="Nucleophile" evidence="10 11">
    <location>
        <position position="80"/>
    </location>
</feature>
<dbReference type="PROSITE" id="PS51273">
    <property type="entry name" value="GATASE_TYPE_1"/>
    <property type="match status" value="1"/>
</dbReference>
<dbReference type="CDD" id="cd01749">
    <property type="entry name" value="GATase1_PB"/>
    <property type="match status" value="1"/>
</dbReference>
<comment type="catalytic activity">
    <reaction evidence="7 10">
        <text>L-glutamine + H2O = L-glutamate + NH4(+)</text>
        <dbReference type="Rhea" id="RHEA:15889"/>
        <dbReference type="ChEBI" id="CHEBI:15377"/>
        <dbReference type="ChEBI" id="CHEBI:28938"/>
        <dbReference type="ChEBI" id="CHEBI:29985"/>
        <dbReference type="ChEBI" id="CHEBI:58359"/>
        <dbReference type="EC" id="3.5.1.2"/>
    </reaction>
</comment>
<feature type="binding site" evidence="10 12">
    <location>
        <begin position="136"/>
        <end position="137"/>
    </location>
    <ligand>
        <name>L-glutamine</name>
        <dbReference type="ChEBI" id="CHEBI:58359"/>
    </ligand>
</feature>
<evidence type="ECO:0000313" key="13">
    <source>
        <dbReference type="EMBL" id="AHF05675.1"/>
    </source>
</evidence>
<dbReference type="Pfam" id="PF01174">
    <property type="entry name" value="SNO"/>
    <property type="match status" value="1"/>
</dbReference>
<feature type="active site" description="Charge relay system" evidence="10 11">
    <location>
        <position position="172"/>
    </location>
</feature>
<evidence type="ECO:0000256" key="9">
    <source>
        <dbReference type="ARBA" id="ARBA00064749"/>
    </source>
</evidence>
<dbReference type="GO" id="GO:0016740">
    <property type="term" value="F:transferase activity"/>
    <property type="evidence" value="ECO:0007669"/>
    <property type="project" value="UniProtKB-KW"/>
</dbReference>
<dbReference type="Proteomes" id="UP000010847">
    <property type="component" value="Chromosome"/>
</dbReference>
<keyword evidence="14" id="KW-1185">Reference proteome</keyword>
<protein>
    <recommendedName>
        <fullName evidence="10">Pyridoxal 5'-phosphate synthase subunit PdxT</fullName>
        <ecNumber evidence="10">4.3.3.6</ecNumber>
    </recommendedName>
    <alternativeName>
        <fullName evidence="10">Pdx2</fullName>
    </alternativeName>
    <alternativeName>
        <fullName evidence="10">Pyridoxal 5'-phosphate synthase glutaminase subunit</fullName>
        <ecNumber evidence="10">3.5.1.2</ecNumber>
    </alternativeName>
</protein>
<dbReference type="STRING" id="871968.DESME_00045"/>
<dbReference type="GO" id="GO:0004359">
    <property type="term" value="F:glutaminase activity"/>
    <property type="evidence" value="ECO:0007669"/>
    <property type="project" value="UniProtKB-UniRule"/>
</dbReference>
<evidence type="ECO:0000256" key="2">
    <source>
        <dbReference type="ARBA" id="ARBA00022801"/>
    </source>
</evidence>
<dbReference type="EC" id="3.5.1.2" evidence="10"/>
<evidence type="ECO:0000256" key="12">
    <source>
        <dbReference type="PIRSR" id="PIRSR005639-2"/>
    </source>
</evidence>
<evidence type="ECO:0000256" key="3">
    <source>
        <dbReference type="ARBA" id="ARBA00022898"/>
    </source>
</evidence>
<feature type="active site" description="Charge relay system" evidence="10 11">
    <location>
        <position position="174"/>
    </location>
</feature>
<dbReference type="InterPro" id="IPR021196">
    <property type="entry name" value="PdxT/SNO_CS"/>
</dbReference>
<feature type="binding site" evidence="10 12">
    <location>
        <begin position="48"/>
        <end position="50"/>
    </location>
    <ligand>
        <name>L-glutamine</name>
        <dbReference type="ChEBI" id="CHEBI:58359"/>
    </ligand>
</feature>
<reference evidence="13 14" key="1">
    <citation type="submission" date="2013-12" db="EMBL/GenBank/DDBJ databases">
        <authorList>
            <consortium name="DOE Joint Genome Institute"/>
            <person name="Smidt H."/>
            <person name="Huntemann M."/>
            <person name="Han J."/>
            <person name="Chen A."/>
            <person name="Kyrpides N."/>
            <person name="Mavromatis K."/>
            <person name="Markowitz V."/>
            <person name="Palaniappan K."/>
            <person name="Ivanova N."/>
            <person name="Schaumberg A."/>
            <person name="Pati A."/>
            <person name="Liolios K."/>
            <person name="Nordberg H.P."/>
            <person name="Cantor M.N."/>
            <person name="Hua S.X."/>
            <person name="Woyke T."/>
        </authorList>
    </citation>
    <scope>NUCLEOTIDE SEQUENCE [LARGE SCALE GENOMIC DNA]</scope>
    <source>
        <strain evidence="14">DSM 15288</strain>
    </source>
</reference>
<dbReference type="GO" id="GO:0036381">
    <property type="term" value="F:pyridoxal 5'-phosphate synthase (glutamine hydrolysing) activity"/>
    <property type="evidence" value="ECO:0007669"/>
    <property type="project" value="UniProtKB-UniRule"/>
</dbReference>
<feature type="binding site" evidence="10 12">
    <location>
        <position position="107"/>
    </location>
    <ligand>
        <name>L-glutamine</name>
        <dbReference type="ChEBI" id="CHEBI:58359"/>
    </ligand>
</feature>
<dbReference type="PANTHER" id="PTHR31559">
    <property type="entry name" value="PYRIDOXAL 5'-PHOSPHATE SYNTHASE SUBUNIT SNO"/>
    <property type="match status" value="1"/>
</dbReference>
<dbReference type="PROSITE" id="PS01236">
    <property type="entry name" value="PDXT_SNO_1"/>
    <property type="match status" value="1"/>
</dbReference>
<dbReference type="PIRSF" id="PIRSF005639">
    <property type="entry name" value="Glut_amidoT_SNO"/>
    <property type="match status" value="1"/>
</dbReference>
<keyword evidence="4 10" id="KW-0315">Glutamine amidotransferase</keyword>
<evidence type="ECO:0000256" key="10">
    <source>
        <dbReference type="HAMAP-Rule" id="MF_01615"/>
    </source>
</evidence>
<dbReference type="GO" id="GO:0006543">
    <property type="term" value="P:L-glutamine catabolic process"/>
    <property type="evidence" value="ECO:0007669"/>
    <property type="project" value="UniProtKB-UniRule"/>
</dbReference>
<evidence type="ECO:0000313" key="14">
    <source>
        <dbReference type="Proteomes" id="UP000010847"/>
    </source>
</evidence>
<dbReference type="RefSeq" id="WP_006717694.1">
    <property type="nucleotide sequence ID" value="NZ_CP007032.1"/>
</dbReference>
<proteinExistence type="inferred from homology"/>
<comment type="catalytic activity">
    <reaction evidence="6 10">
        <text>aldehydo-D-ribose 5-phosphate + D-glyceraldehyde 3-phosphate + L-glutamine = pyridoxal 5'-phosphate + L-glutamate + phosphate + 3 H2O + H(+)</text>
        <dbReference type="Rhea" id="RHEA:31507"/>
        <dbReference type="ChEBI" id="CHEBI:15377"/>
        <dbReference type="ChEBI" id="CHEBI:15378"/>
        <dbReference type="ChEBI" id="CHEBI:29985"/>
        <dbReference type="ChEBI" id="CHEBI:43474"/>
        <dbReference type="ChEBI" id="CHEBI:58273"/>
        <dbReference type="ChEBI" id="CHEBI:58359"/>
        <dbReference type="ChEBI" id="CHEBI:59776"/>
        <dbReference type="ChEBI" id="CHEBI:597326"/>
        <dbReference type="EC" id="4.3.3.6"/>
    </reaction>
</comment>
<comment type="pathway">
    <text evidence="10">Cofactor biosynthesis; pyridoxal 5'-phosphate biosynthesis.</text>
</comment>
<evidence type="ECO:0000256" key="8">
    <source>
        <dbReference type="ARBA" id="ARBA00054599"/>
    </source>
</evidence>
<dbReference type="GO" id="GO:0042823">
    <property type="term" value="P:pyridoxal phosphate biosynthetic process"/>
    <property type="evidence" value="ECO:0007669"/>
    <property type="project" value="UniProtKB-UniRule"/>
</dbReference>
<evidence type="ECO:0000256" key="5">
    <source>
        <dbReference type="ARBA" id="ARBA00023239"/>
    </source>
</evidence>
<dbReference type="GO" id="GO:1903600">
    <property type="term" value="C:glutaminase complex"/>
    <property type="evidence" value="ECO:0007669"/>
    <property type="project" value="TreeGrafter"/>
</dbReference>
<organism evidence="13 14">
    <name type="scientific">Desulfitobacterium metallireducens DSM 15288</name>
    <dbReference type="NCBI Taxonomy" id="871968"/>
    <lineage>
        <taxon>Bacteria</taxon>
        <taxon>Bacillati</taxon>
        <taxon>Bacillota</taxon>
        <taxon>Clostridia</taxon>
        <taxon>Eubacteriales</taxon>
        <taxon>Desulfitobacteriaceae</taxon>
        <taxon>Desulfitobacterium</taxon>
    </lineage>
</organism>
<keyword evidence="3 10" id="KW-0663">Pyridoxal phosphate</keyword>
<dbReference type="GO" id="GO:0008614">
    <property type="term" value="P:pyridoxine metabolic process"/>
    <property type="evidence" value="ECO:0007669"/>
    <property type="project" value="TreeGrafter"/>
</dbReference>
<dbReference type="HOGENOM" id="CLU_069674_2_0_9"/>
<keyword evidence="13" id="KW-0808">Transferase</keyword>
<evidence type="ECO:0000256" key="4">
    <source>
        <dbReference type="ARBA" id="ARBA00022962"/>
    </source>
</evidence>
<dbReference type="UniPathway" id="UPA00245"/>
<dbReference type="PANTHER" id="PTHR31559:SF0">
    <property type="entry name" value="PYRIDOXAL 5'-PHOSPHATE SYNTHASE SUBUNIT SNO1-RELATED"/>
    <property type="match status" value="1"/>
</dbReference>
<evidence type="ECO:0000256" key="7">
    <source>
        <dbReference type="ARBA" id="ARBA00049534"/>
    </source>
</evidence>
<dbReference type="HAMAP" id="MF_01615">
    <property type="entry name" value="PdxT"/>
    <property type="match status" value="1"/>
</dbReference>
<keyword evidence="2 10" id="KW-0378">Hydrolase</keyword>
<dbReference type="OrthoDB" id="9810320at2"/>
<dbReference type="InterPro" id="IPR002161">
    <property type="entry name" value="PdxT/SNO"/>
</dbReference>
<evidence type="ECO:0000256" key="6">
    <source>
        <dbReference type="ARBA" id="ARBA00047992"/>
    </source>
</evidence>
<dbReference type="InterPro" id="IPR029062">
    <property type="entry name" value="Class_I_gatase-like"/>
</dbReference>
<comment type="similarity">
    <text evidence="1 10">Belongs to the glutaminase PdxT/SNO family.</text>
</comment>
<dbReference type="EC" id="4.3.3.6" evidence="10"/>
<comment type="subunit">
    <text evidence="9 10">In the presence of PdxS, forms a dodecamer of heterodimers. Only shows activity in the heterodimer.</text>
</comment>
<dbReference type="Gene3D" id="3.40.50.880">
    <property type="match status" value="1"/>
</dbReference>